<proteinExistence type="predicted"/>
<dbReference type="Proteomes" id="UP000027222">
    <property type="component" value="Unassembled WGS sequence"/>
</dbReference>
<name>A0A067TU08_GALM3</name>
<gene>
    <name evidence="4" type="ORF">GALMADRAFT_58120</name>
</gene>
<keyword evidence="5" id="KW-1185">Reference proteome</keyword>
<dbReference type="Gene3D" id="2.40.40.10">
    <property type="entry name" value="RlpA-like domain"/>
    <property type="match status" value="1"/>
</dbReference>
<protein>
    <recommendedName>
        <fullName evidence="3">RlpA-like protein double-psi beta-barrel domain-containing protein</fullName>
    </recommendedName>
</protein>
<feature type="chain" id="PRO_5001649235" description="RlpA-like protein double-psi beta-barrel domain-containing protein" evidence="2">
    <location>
        <begin position="20"/>
        <end position="113"/>
    </location>
</feature>
<feature type="signal peptide" evidence="2">
    <location>
        <begin position="1"/>
        <end position="19"/>
    </location>
</feature>
<dbReference type="InterPro" id="IPR036908">
    <property type="entry name" value="RlpA-like_sf"/>
</dbReference>
<evidence type="ECO:0000256" key="1">
    <source>
        <dbReference type="ARBA" id="ARBA00022729"/>
    </source>
</evidence>
<evidence type="ECO:0000259" key="3">
    <source>
        <dbReference type="Pfam" id="PF03330"/>
    </source>
</evidence>
<dbReference type="PANTHER" id="PTHR31836:SF28">
    <property type="entry name" value="SRCR DOMAIN-CONTAINING PROTEIN-RELATED"/>
    <property type="match status" value="1"/>
</dbReference>
<evidence type="ECO:0000313" key="5">
    <source>
        <dbReference type="Proteomes" id="UP000027222"/>
    </source>
</evidence>
<dbReference type="EMBL" id="KL142369">
    <property type="protein sequence ID" value="KDR82428.1"/>
    <property type="molecule type" value="Genomic_DNA"/>
</dbReference>
<dbReference type="HOGENOM" id="CLU_047639_6_2_1"/>
<dbReference type="InterPro" id="IPR009009">
    <property type="entry name" value="RlpA-like_DPBB"/>
</dbReference>
<evidence type="ECO:0000313" key="4">
    <source>
        <dbReference type="EMBL" id="KDR82428.1"/>
    </source>
</evidence>
<dbReference type="PANTHER" id="PTHR31836">
    <property type="match status" value="1"/>
</dbReference>
<keyword evidence="1 2" id="KW-0732">Signal</keyword>
<sequence>MQLIQSLFALAIVATTANAFHGDGTYFAPGLGACGQWNGDNDLIVALSVDKYGDGSNCGRKIRIYCKYKLTVDATAVDKCPGCGPDDIDLSPAAFSRLANQDLGRIKLDWHFI</sequence>
<accession>A0A067TU08</accession>
<dbReference type="SUPFAM" id="SSF50685">
    <property type="entry name" value="Barwin-like endoglucanases"/>
    <property type="match status" value="1"/>
</dbReference>
<organism evidence="4 5">
    <name type="scientific">Galerina marginata (strain CBS 339.88)</name>
    <dbReference type="NCBI Taxonomy" id="685588"/>
    <lineage>
        <taxon>Eukaryota</taxon>
        <taxon>Fungi</taxon>
        <taxon>Dikarya</taxon>
        <taxon>Basidiomycota</taxon>
        <taxon>Agaricomycotina</taxon>
        <taxon>Agaricomycetes</taxon>
        <taxon>Agaricomycetidae</taxon>
        <taxon>Agaricales</taxon>
        <taxon>Agaricineae</taxon>
        <taxon>Strophariaceae</taxon>
        <taxon>Galerina</taxon>
    </lineage>
</organism>
<dbReference type="OrthoDB" id="623670at2759"/>
<dbReference type="AlphaFoldDB" id="A0A067TU08"/>
<dbReference type="CDD" id="cd22191">
    <property type="entry name" value="DPBB_RlpA_EXP_N-like"/>
    <property type="match status" value="1"/>
</dbReference>
<evidence type="ECO:0000256" key="2">
    <source>
        <dbReference type="SAM" id="SignalP"/>
    </source>
</evidence>
<feature type="domain" description="RlpA-like protein double-psi beta-barrel" evidence="3">
    <location>
        <begin position="61"/>
        <end position="108"/>
    </location>
</feature>
<dbReference type="STRING" id="685588.A0A067TU08"/>
<dbReference type="Pfam" id="PF03330">
    <property type="entry name" value="DPBB_1"/>
    <property type="match status" value="1"/>
</dbReference>
<reference evidence="5" key="1">
    <citation type="journal article" date="2014" name="Proc. Natl. Acad. Sci. U.S.A.">
        <title>Extensive sampling of basidiomycete genomes demonstrates inadequacy of the white-rot/brown-rot paradigm for wood decay fungi.</title>
        <authorList>
            <person name="Riley R."/>
            <person name="Salamov A.A."/>
            <person name="Brown D.W."/>
            <person name="Nagy L.G."/>
            <person name="Floudas D."/>
            <person name="Held B.W."/>
            <person name="Levasseur A."/>
            <person name="Lombard V."/>
            <person name="Morin E."/>
            <person name="Otillar R."/>
            <person name="Lindquist E.A."/>
            <person name="Sun H."/>
            <person name="LaButti K.M."/>
            <person name="Schmutz J."/>
            <person name="Jabbour D."/>
            <person name="Luo H."/>
            <person name="Baker S.E."/>
            <person name="Pisabarro A.G."/>
            <person name="Walton J.D."/>
            <person name="Blanchette R.A."/>
            <person name="Henrissat B."/>
            <person name="Martin F."/>
            <person name="Cullen D."/>
            <person name="Hibbett D.S."/>
            <person name="Grigoriev I.V."/>
        </authorList>
    </citation>
    <scope>NUCLEOTIDE SEQUENCE [LARGE SCALE GENOMIC DNA]</scope>
    <source>
        <strain evidence="5">CBS 339.88</strain>
    </source>
</reference>
<dbReference type="InterPro" id="IPR051477">
    <property type="entry name" value="Expansin_CellWall"/>
</dbReference>